<evidence type="ECO:0000313" key="2">
    <source>
        <dbReference type="EMBL" id="MBC2960876.1"/>
    </source>
</evidence>
<gene>
    <name evidence="2" type="ORF">H7344_11295</name>
</gene>
<dbReference type="InterPro" id="IPR029063">
    <property type="entry name" value="SAM-dependent_MTases_sf"/>
</dbReference>
<keyword evidence="3" id="KW-1185">Reference proteome</keyword>
<feature type="domain" description="Methyltransferase type 11" evidence="1">
    <location>
        <begin position="58"/>
        <end position="155"/>
    </location>
</feature>
<dbReference type="PANTHER" id="PTHR43591">
    <property type="entry name" value="METHYLTRANSFERASE"/>
    <property type="match status" value="1"/>
</dbReference>
<dbReference type="EMBL" id="JACMYC010000005">
    <property type="protein sequence ID" value="MBC2960876.1"/>
    <property type="molecule type" value="Genomic_DNA"/>
</dbReference>
<dbReference type="Proteomes" id="UP000604001">
    <property type="component" value="Unassembled WGS sequence"/>
</dbReference>
<evidence type="ECO:0000259" key="1">
    <source>
        <dbReference type="Pfam" id="PF08241"/>
    </source>
</evidence>
<comment type="caution">
    <text evidence="2">The sequence shown here is derived from an EMBL/GenBank/DDBJ whole genome shotgun (WGS) entry which is preliminary data.</text>
</comment>
<keyword evidence="2" id="KW-0489">Methyltransferase</keyword>
<proteinExistence type="predicted"/>
<dbReference type="InterPro" id="IPR013216">
    <property type="entry name" value="Methyltransf_11"/>
</dbReference>
<keyword evidence="2" id="KW-0808">Transferase</keyword>
<organism evidence="2 3">
    <name type="scientific">Nocardioides deserti</name>
    <dbReference type="NCBI Taxonomy" id="1588644"/>
    <lineage>
        <taxon>Bacteria</taxon>
        <taxon>Bacillati</taxon>
        <taxon>Actinomycetota</taxon>
        <taxon>Actinomycetes</taxon>
        <taxon>Propionibacteriales</taxon>
        <taxon>Nocardioidaceae</taxon>
        <taxon>Nocardioides</taxon>
    </lineage>
</organism>
<dbReference type="GO" id="GO:0032259">
    <property type="term" value="P:methylation"/>
    <property type="evidence" value="ECO:0007669"/>
    <property type="project" value="UniProtKB-KW"/>
</dbReference>
<accession>A0ABR6U8V0</accession>
<evidence type="ECO:0000313" key="3">
    <source>
        <dbReference type="Proteomes" id="UP000604001"/>
    </source>
</evidence>
<dbReference type="Pfam" id="PF08241">
    <property type="entry name" value="Methyltransf_11"/>
    <property type="match status" value="1"/>
</dbReference>
<dbReference type="PANTHER" id="PTHR43591:SF24">
    <property type="entry name" value="2-METHOXY-6-POLYPRENYL-1,4-BENZOQUINOL METHYLASE, MITOCHONDRIAL"/>
    <property type="match status" value="1"/>
</dbReference>
<name>A0ABR6U8V0_9ACTN</name>
<dbReference type="SUPFAM" id="SSF53335">
    <property type="entry name" value="S-adenosyl-L-methionine-dependent methyltransferases"/>
    <property type="match status" value="1"/>
</dbReference>
<dbReference type="CDD" id="cd02440">
    <property type="entry name" value="AdoMet_MTases"/>
    <property type="match status" value="1"/>
</dbReference>
<dbReference type="Gene3D" id="3.40.50.150">
    <property type="entry name" value="Vaccinia Virus protein VP39"/>
    <property type="match status" value="1"/>
</dbReference>
<dbReference type="GO" id="GO:0008168">
    <property type="term" value="F:methyltransferase activity"/>
    <property type="evidence" value="ECO:0007669"/>
    <property type="project" value="UniProtKB-KW"/>
</dbReference>
<protein>
    <submittedName>
        <fullName evidence="2">Class I SAM-dependent methyltransferase</fullName>
    </submittedName>
</protein>
<sequence length="247" mass="26301">MSAPTTTGAVQDRIDAYWTGRAPAYDDHQQRPERRDLDRSAWAEVWSDALPSTPADVLDVGTGSGHVACVVAGLGHRVVGIDLAEGMLERARQHAATLDAPAGPPRFLRGDAVAPDLPAGSFDAVVGRYVMWTLREPVDAVRRWTRLLRPGGVVAVVDSTWFPEGIGAGAETGIDAFATAYDEEVRAALPLAQAGSIEATADVLREAGLVDVTVTPLEALLELDRRHGVAPGHEVRLQHLVRGRVAG</sequence>
<dbReference type="RefSeq" id="WP_186346114.1">
    <property type="nucleotide sequence ID" value="NZ_BMMR01000005.1"/>
</dbReference>
<reference evidence="2 3" key="1">
    <citation type="submission" date="2020-08" db="EMBL/GenBank/DDBJ databases">
        <title>novel species in genus Nocardioides.</title>
        <authorList>
            <person name="Zhang G."/>
        </authorList>
    </citation>
    <scope>NUCLEOTIDE SEQUENCE [LARGE SCALE GENOMIC DNA]</scope>
    <source>
        <strain evidence="2 3">SC8A-24</strain>
    </source>
</reference>